<dbReference type="PRINTS" id="PR00420">
    <property type="entry name" value="RNGMNOXGNASE"/>
</dbReference>
<dbReference type="STRING" id="367110.V5ILW1"/>
<feature type="domain" description="FAD-binding" evidence="6">
    <location>
        <begin position="242"/>
        <end position="304"/>
    </location>
</feature>
<dbReference type="GO" id="GO:0004497">
    <property type="term" value="F:monooxygenase activity"/>
    <property type="evidence" value="ECO:0007669"/>
    <property type="project" value="InterPro"/>
</dbReference>
<dbReference type="SUPFAM" id="SSF51905">
    <property type="entry name" value="FAD/NAD(P)-binding domain"/>
    <property type="match status" value="1"/>
</dbReference>
<dbReference type="Proteomes" id="UP000001805">
    <property type="component" value="Chromosome 2, Linkage Group V"/>
</dbReference>
<dbReference type="Gene3D" id="3.50.50.60">
    <property type="entry name" value="FAD/NAD(P)-binding domain"/>
    <property type="match status" value="2"/>
</dbReference>
<dbReference type="InterPro" id="IPR050562">
    <property type="entry name" value="FAD_mOase_fung"/>
</dbReference>
<evidence type="ECO:0000313" key="7">
    <source>
        <dbReference type="EMBL" id="ESA42385.1"/>
    </source>
</evidence>
<dbReference type="GeneID" id="23568520"/>
<dbReference type="AlphaFoldDB" id="V5ILW1"/>
<dbReference type="VEuPathDB" id="FungiDB:NCU09669"/>
<dbReference type="OrthoDB" id="2431938at2759"/>
<evidence type="ECO:0000256" key="2">
    <source>
        <dbReference type="ARBA" id="ARBA00007992"/>
    </source>
</evidence>
<dbReference type="EMBL" id="CM002240">
    <property type="protein sequence ID" value="ESA42385.1"/>
    <property type="molecule type" value="Genomic_DNA"/>
</dbReference>
<comment type="cofactor">
    <cofactor evidence="1">
        <name>FAD</name>
        <dbReference type="ChEBI" id="CHEBI:57692"/>
    </cofactor>
</comment>
<keyword evidence="4" id="KW-0274">FAD</keyword>
<dbReference type="InterPro" id="IPR036188">
    <property type="entry name" value="FAD/NAD-bd_sf"/>
</dbReference>
<dbReference type="GO" id="GO:0071949">
    <property type="term" value="F:FAD binding"/>
    <property type="evidence" value="ECO:0007669"/>
    <property type="project" value="InterPro"/>
</dbReference>
<dbReference type="PANTHER" id="PTHR47356">
    <property type="entry name" value="FAD-DEPENDENT MONOOXYGENASE ASQG-RELATED"/>
    <property type="match status" value="1"/>
</dbReference>
<dbReference type="Pfam" id="PF01494">
    <property type="entry name" value="FAD_binding_3"/>
    <property type="match status" value="2"/>
</dbReference>
<dbReference type="SMR" id="V5ILW1"/>
<proteinExistence type="inferred from homology"/>
<dbReference type="GO" id="GO:0044550">
    <property type="term" value="P:secondary metabolite biosynthetic process"/>
    <property type="evidence" value="ECO:0000318"/>
    <property type="project" value="GO_Central"/>
</dbReference>
<reference evidence="7 8" key="1">
    <citation type="journal article" date="2003" name="Nature">
        <title>The genome sequence of the filamentous fungus Neurospora crassa.</title>
        <authorList>
            <person name="Galagan J.E."/>
            <person name="Calvo S.E."/>
            <person name="Borkovich K.A."/>
            <person name="Selker E.U."/>
            <person name="Read N.D."/>
            <person name="Jaffe D."/>
            <person name="FitzHugh W."/>
            <person name="Ma L.J."/>
            <person name="Smirnov S."/>
            <person name="Purcell S."/>
            <person name="Rehman B."/>
            <person name="Elkins T."/>
            <person name="Engels R."/>
            <person name="Wang S."/>
            <person name="Nielsen C.B."/>
            <person name="Butler J."/>
            <person name="Endrizzi M."/>
            <person name="Qui D."/>
            <person name="Ianakiev P."/>
            <person name="Bell-Pedersen D."/>
            <person name="Nelson M.A."/>
            <person name="Werner-Washburne M."/>
            <person name="Selitrennikoff C.P."/>
            <person name="Kinsey J.A."/>
            <person name="Braun E.L."/>
            <person name="Zelter A."/>
            <person name="Schulte U."/>
            <person name="Kothe G.O."/>
            <person name="Jedd G."/>
            <person name="Mewes W."/>
            <person name="Staben C."/>
            <person name="Marcotte E."/>
            <person name="Greenberg D."/>
            <person name="Roy A."/>
            <person name="Foley K."/>
            <person name="Naylor J."/>
            <person name="Stange-Thomann N."/>
            <person name="Barrett R."/>
            <person name="Gnerre S."/>
            <person name="Kamal M."/>
            <person name="Kamvysselis M."/>
            <person name="Mauceli E."/>
            <person name="Bielke C."/>
            <person name="Rudd S."/>
            <person name="Frishman D."/>
            <person name="Krystofova S."/>
            <person name="Rasmussen C."/>
            <person name="Metzenberg R.L."/>
            <person name="Perkins D.D."/>
            <person name="Kroken S."/>
            <person name="Cogoni C."/>
            <person name="Macino G."/>
            <person name="Catcheside D."/>
            <person name="Li W."/>
            <person name="Pratt R.J."/>
            <person name="Osmani S.A."/>
            <person name="DeSouza C.P."/>
            <person name="Glass L."/>
            <person name="Orbach M.J."/>
            <person name="Berglund J.A."/>
            <person name="Voelker R."/>
            <person name="Yarden O."/>
            <person name="Plamann M."/>
            <person name="Seiler S."/>
            <person name="Dunlap J."/>
            <person name="Radford A."/>
            <person name="Aramayo R."/>
            <person name="Natvig D.O."/>
            <person name="Alex L.A."/>
            <person name="Mannhaupt G."/>
            <person name="Ebbole D.J."/>
            <person name="Freitag M."/>
            <person name="Paulsen I."/>
            <person name="Sachs M.S."/>
            <person name="Lander E.S."/>
            <person name="Nusbaum C."/>
            <person name="Birren B."/>
        </authorList>
    </citation>
    <scope>NUCLEOTIDE SEQUENCE [LARGE SCALE GENOMIC DNA]</scope>
    <source>
        <strain evidence="8">ATCC 24698 / 74-OR23-1A / CBS 708.71 / DSM 1257 / FGSC 987</strain>
    </source>
</reference>
<feature type="domain" description="FAD-binding" evidence="6">
    <location>
        <begin position="8"/>
        <end position="176"/>
    </location>
</feature>
<evidence type="ECO:0000256" key="3">
    <source>
        <dbReference type="ARBA" id="ARBA00022630"/>
    </source>
</evidence>
<name>V5ILW1_NEUCR</name>
<evidence type="ECO:0000256" key="1">
    <source>
        <dbReference type="ARBA" id="ARBA00001974"/>
    </source>
</evidence>
<evidence type="ECO:0000259" key="6">
    <source>
        <dbReference type="Pfam" id="PF01494"/>
    </source>
</evidence>
<keyword evidence="3" id="KW-0285">Flavoprotein</keyword>
<evidence type="ECO:0000256" key="4">
    <source>
        <dbReference type="ARBA" id="ARBA00022827"/>
    </source>
</evidence>
<dbReference type="KEGG" id="ncr:NCU09669"/>
<evidence type="ECO:0000256" key="5">
    <source>
        <dbReference type="ARBA" id="ARBA00023002"/>
    </source>
</evidence>
<gene>
    <name evidence="7" type="ORF">NCU09669</name>
</gene>
<accession>V5ILW1</accession>
<comment type="similarity">
    <text evidence="2">Belongs to the paxM FAD-dependent monooxygenase family.</text>
</comment>
<dbReference type="InParanoid" id="V5ILW1"/>
<protein>
    <recommendedName>
        <fullName evidence="6">FAD-binding domain-containing protein</fullName>
    </recommendedName>
</protein>
<dbReference type="InterPro" id="IPR002938">
    <property type="entry name" value="FAD-bd"/>
</dbReference>
<dbReference type="RefSeq" id="XP_011394767.1">
    <property type="nucleotide sequence ID" value="XM_011396465.1"/>
</dbReference>
<evidence type="ECO:0000313" key="8">
    <source>
        <dbReference type="Proteomes" id="UP000001805"/>
    </source>
</evidence>
<keyword evidence="8" id="KW-1185">Reference proteome</keyword>
<keyword evidence="5" id="KW-0560">Oxidoreductase</keyword>
<sequence length="405" mass="45468">MTPSNRLRAIIIGGGPVGLMAAHTFYRAGINFVLLERRNALAVFEAGGAGIAIMANTLRLLAQLGLLEAVEASGTHMRPGTVVTSDGRPFSTLDTLGWCSEFHGTGWVMVHRPELMQLLYGALPDEIRQHLFPRKDVTTIEMTEDGVVVWCTDGSVERGSIVVGADGAHSKVRDCMRRIALQESSKAALNEEKPFVATYRQKLPEPTRERRRYTEQDMKSFMEELGHAHCTSTLRLNDLYQAQTSCYLTDLHKGLIHHFHHGRIVLVGDAVNKQTYNTGQGWNTGVQDVVVLTNKLWTLMEDETDLDAPISQGKIEAAFGLYQRDRDPVVQQAVKASEMFTRTEAWNHWYDWFTDRHILPRTGGLKWIYRAFLAPANVNAQVLGFLEENNRPSGTIPWLHSTERS</sequence>
<organism evidence="7 8">
    <name type="scientific">Neurospora crassa (strain ATCC 24698 / 74-OR23-1A / CBS 708.71 / DSM 1257 / FGSC 987)</name>
    <dbReference type="NCBI Taxonomy" id="367110"/>
    <lineage>
        <taxon>Eukaryota</taxon>
        <taxon>Fungi</taxon>
        <taxon>Dikarya</taxon>
        <taxon>Ascomycota</taxon>
        <taxon>Pezizomycotina</taxon>
        <taxon>Sordariomycetes</taxon>
        <taxon>Sordariomycetidae</taxon>
        <taxon>Sordariales</taxon>
        <taxon>Sordariaceae</taxon>
        <taxon>Neurospora</taxon>
    </lineage>
</organism>
<dbReference type="PANTHER" id="PTHR47356:SF2">
    <property type="entry name" value="FAD-BINDING DOMAIN-CONTAINING PROTEIN-RELATED"/>
    <property type="match status" value="1"/>
</dbReference>